<keyword evidence="2" id="KW-1185">Reference proteome</keyword>
<dbReference type="EMBL" id="MU003498">
    <property type="protein sequence ID" value="KAF2474166.1"/>
    <property type="molecule type" value="Genomic_DNA"/>
</dbReference>
<sequence length="207" mass="23469">MPALFGKDLPPCGLDLQVAYENINLRLRKRWLQNHGYVNVVDTCRSIKSELDRDQRIWPPTQNHSFTKKRRPWRRENVFKRELQWIKYFLREAQAQSPELMTESEILNLSKESPVPLELGLSVSRSDVLKLWNEWNRLKRMPTPAMLDVETGMGLDGLMLNGRVNGEANGSDEVSKVSTDSPSMTAVSTTDSAANGDAQVWSSGGHS</sequence>
<accession>A0ACB6R4Q1</accession>
<evidence type="ECO:0000313" key="2">
    <source>
        <dbReference type="Proteomes" id="UP000799755"/>
    </source>
</evidence>
<proteinExistence type="predicted"/>
<organism evidence="1 2">
    <name type="scientific">Lindgomyces ingoldianus</name>
    <dbReference type="NCBI Taxonomy" id="673940"/>
    <lineage>
        <taxon>Eukaryota</taxon>
        <taxon>Fungi</taxon>
        <taxon>Dikarya</taxon>
        <taxon>Ascomycota</taxon>
        <taxon>Pezizomycotina</taxon>
        <taxon>Dothideomycetes</taxon>
        <taxon>Pleosporomycetidae</taxon>
        <taxon>Pleosporales</taxon>
        <taxon>Lindgomycetaceae</taxon>
        <taxon>Lindgomyces</taxon>
    </lineage>
</organism>
<name>A0ACB6R4Q1_9PLEO</name>
<gene>
    <name evidence="1" type="ORF">BDR25DRAFT_301622</name>
</gene>
<dbReference type="Proteomes" id="UP000799755">
    <property type="component" value="Unassembled WGS sequence"/>
</dbReference>
<evidence type="ECO:0000313" key="1">
    <source>
        <dbReference type="EMBL" id="KAF2474166.1"/>
    </source>
</evidence>
<reference evidence="1" key="1">
    <citation type="journal article" date="2020" name="Stud. Mycol.">
        <title>101 Dothideomycetes genomes: a test case for predicting lifestyles and emergence of pathogens.</title>
        <authorList>
            <person name="Haridas S."/>
            <person name="Albert R."/>
            <person name="Binder M."/>
            <person name="Bloem J."/>
            <person name="Labutti K."/>
            <person name="Salamov A."/>
            <person name="Andreopoulos B."/>
            <person name="Baker S."/>
            <person name="Barry K."/>
            <person name="Bills G."/>
            <person name="Bluhm B."/>
            <person name="Cannon C."/>
            <person name="Castanera R."/>
            <person name="Culley D."/>
            <person name="Daum C."/>
            <person name="Ezra D."/>
            <person name="Gonzalez J."/>
            <person name="Henrissat B."/>
            <person name="Kuo A."/>
            <person name="Liang C."/>
            <person name="Lipzen A."/>
            <person name="Lutzoni F."/>
            <person name="Magnuson J."/>
            <person name="Mondo S."/>
            <person name="Nolan M."/>
            <person name="Ohm R."/>
            <person name="Pangilinan J."/>
            <person name="Park H.-J."/>
            <person name="Ramirez L."/>
            <person name="Alfaro M."/>
            <person name="Sun H."/>
            <person name="Tritt A."/>
            <person name="Yoshinaga Y."/>
            <person name="Zwiers L.-H."/>
            <person name="Turgeon B."/>
            <person name="Goodwin S."/>
            <person name="Spatafora J."/>
            <person name="Crous P."/>
            <person name="Grigoriev I."/>
        </authorList>
    </citation>
    <scope>NUCLEOTIDE SEQUENCE</scope>
    <source>
        <strain evidence="1">ATCC 200398</strain>
    </source>
</reference>
<protein>
    <submittedName>
        <fullName evidence="1">Uncharacterized protein</fullName>
    </submittedName>
</protein>
<comment type="caution">
    <text evidence="1">The sequence shown here is derived from an EMBL/GenBank/DDBJ whole genome shotgun (WGS) entry which is preliminary data.</text>
</comment>